<proteinExistence type="predicted"/>
<evidence type="ECO:0000313" key="1">
    <source>
        <dbReference type="EMBL" id="TVM19466.1"/>
    </source>
</evidence>
<dbReference type="OrthoDB" id="9923958at2"/>
<dbReference type="RefSeq" id="WP_144301823.1">
    <property type="nucleotide sequence ID" value="NZ_QMIE01000002.1"/>
</dbReference>
<dbReference type="EMBL" id="QMIE01000002">
    <property type="protein sequence ID" value="TVM19466.1"/>
    <property type="molecule type" value="Genomic_DNA"/>
</dbReference>
<gene>
    <name evidence="1" type="ORF">DPQ33_03660</name>
</gene>
<accession>A0A7M3MIF2</accession>
<comment type="caution">
    <text evidence="1">The sequence shown here is derived from an EMBL/GenBank/DDBJ whole genome shotgun (WGS) entry which is preliminary data.</text>
</comment>
<dbReference type="AlphaFoldDB" id="A0A7M3MIF2"/>
<dbReference type="Proteomes" id="UP000448292">
    <property type="component" value="Unassembled WGS sequence"/>
</dbReference>
<organism evidence="1 2">
    <name type="scientific">Oceanidesulfovibrio indonesiensis</name>
    <dbReference type="NCBI Taxonomy" id="54767"/>
    <lineage>
        <taxon>Bacteria</taxon>
        <taxon>Pseudomonadati</taxon>
        <taxon>Thermodesulfobacteriota</taxon>
        <taxon>Desulfovibrionia</taxon>
        <taxon>Desulfovibrionales</taxon>
        <taxon>Desulfovibrionaceae</taxon>
        <taxon>Oceanidesulfovibrio</taxon>
    </lineage>
</organism>
<evidence type="ECO:0000313" key="2">
    <source>
        <dbReference type="Proteomes" id="UP000448292"/>
    </source>
</evidence>
<name>A0A7M3MIF2_9BACT</name>
<sequence length="84" mass="8909">MDRLTRITPAGEAGAMTTAEIMELLPEGRYRVRAGGRETIARGSEGVVYTPGDRALLAGTDHGPVLLNPLGSRSAAPLEVRIHD</sequence>
<keyword evidence="2" id="KW-1185">Reference proteome</keyword>
<protein>
    <submittedName>
        <fullName evidence="1">Uncharacterized protein</fullName>
    </submittedName>
</protein>
<reference evidence="1 2" key="1">
    <citation type="submission" date="2018-06" db="EMBL/GenBank/DDBJ databases">
        <title>Complete genome of Desulfovibrio indonesiensis P37SLT.</title>
        <authorList>
            <person name="Crispim J.S."/>
            <person name="Vidigal P.M.P."/>
            <person name="Silva L.C.F."/>
            <person name="Laguardia C.N."/>
            <person name="Araujo L.C."/>
            <person name="Dias R.S."/>
            <person name="Sousa M.P."/>
            <person name="Paula S.O."/>
            <person name="Silva C."/>
        </authorList>
    </citation>
    <scope>NUCLEOTIDE SEQUENCE [LARGE SCALE GENOMIC DNA]</scope>
    <source>
        <strain evidence="1 2">P37SLT</strain>
    </source>
</reference>